<sequence>MAQEGLLEELRAEFSCPVCLDWLTDPVTLDCGHHCCASCLQQCWQDLLDILPCPVCQHHCAYRKLQKNSQLSALADMVKQLPSSGSKRKQQQEQPLCEKHQQVLSLFCEQDQQLVCVQCRVSCEQQGHPVIPTEEAAAQHRRKLRSHVQILKKQLDDAHKGLHMQDKERREFREKVIIKRTLIFWQFKDYNSFLRDLQHKYDSWLLEEMTNVSQKMTESRDQLSAFGSSVKTLLRDLTDMSVQTDLQLLLRATRLQHLLSSCEELEVPEGFSHASKEEFPTILSHCLDLHSASKFQVYLTLDPETAQPNIIISADRKKVLFEGKLMVSTPAPSPKAFTSHPAVLSSEGFEAGRHFWVVEIRGTGRFSLGVCNETFSRQVLMPQTPTNGCWQIQQPIGTHVNSVSRRETIGIFLDYELGEIWFYDITEISPIRLLTDTFTEKLIPYFAVDPSSSAVEMTMR</sequence>
<dbReference type="Pfam" id="PF00643">
    <property type="entry name" value="zf-B_box"/>
    <property type="match status" value="1"/>
</dbReference>
<keyword evidence="1" id="KW-0479">Metal-binding</keyword>
<dbReference type="GO" id="GO:0008270">
    <property type="term" value="F:zinc ion binding"/>
    <property type="evidence" value="ECO:0007669"/>
    <property type="project" value="UniProtKB-KW"/>
</dbReference>
<dbReference type="InterPro" id="IPR013083">
    <property type="entry name" value="Znf_RING/FYVE/PHD"/>
</dbReference>
<dbReference type="PANTHER" id="PTHR24103">
    <property type="entry name" value="E3 UBIQUITIN-PROTEIN LIGASE TRIM"/>
    <property type="match status" value="1"/>
</dbReference>
<evidence type="ECO:0000256" key="4">
    <source>
        <dbReference type="PROSITE-ProRule" id="PRU00024"/>
    </source>
</evidence>
<dbReference type="InterPro" id="IPR003879">
    <property type="entry name" value="Butyrophylin_SPRY"/>
</dbReference>
<evidence type="ECO:0000313" key="9">
    <source>
        <dbReference type="RefSeq" id="XP_007539194.2"/>
    </source>
</evidence>
<dbReference type="PRINTS" id="PR01407">
    <property type="entry name" value="BUTYPHLNCDUF"/>
</dbReference>
<dbReference type="SMART" id="SM00184">
    <property type="entry name" value="RING"/>
    <property type="match status" value="1"/>
</dbReference>
<dbReference type="InterPro" id="IPR013320">
    <property type="entry name" value="ConA-like_dom_sf"/>
</dbReference>
<evidence type="ECO:0000259" key="7">
    <source>
        <dbReference type="PROSITE" id="PS50188"/>
    </source>
</evidence>
<gene>
    <name evidence="9" type="primary">LOC103128274</name>
</gene>
<evidence type="ECO:0000259" key="6">
    <source>
        <dbReference type="PROSITE" id="PS50119"/>
    </source>
</evidence>
<dbReference type="PROSITE" id="PS50089">
    <property type="entry name" value="ZF_RING_2"/>
    <property type="match status" value="1"/>
</dbReference>
<dbReference type="SUPFAM" id="SSF57845">
    <property type="entry name" value="B-box zinc-binding domain"/>
    <property type="match status" value="1"/>
</dbReference>
<organism evidence="8 9">
    <name type="scientific">Erinaceus europaeus</name>
    <name type="common">Western European hedgehog</name>
    <dbReference type="NCBI Taxonomy" id="9365"/>
    <lineage>
        <taxon>Eukaryota</taxon>
        <taxon>Metazoa</taxon>
        <taxon>Chordata</taxon>
        <taxon>Craniata</taxon>
        <taxon>Vertebrata</taxon>
        <taxon>Euteleostomi</taxon>
        <taxon>Mammalia</taxon>
        <taxon>Eutheria</taxon>
        <taxon>Laurasiatheria</taxon>
        <taxon>Eulipotyphla</taxon>
        <taxon>Erinaceidae</taxon>
        <taxon>Erinaceinae</taxon>
        <taxon>Erinaceus</taxon>
    </lineage>
</organism>
<dbReference type="InParanoid" id="A0A1S3AQE2"/>
<protein>
    <submittedName>
        <fullName evidence="9">Tripartite motif-containing protein 75-like</fullName>
    </submittedName>
</protein>
<dbReference type="InterPro" id="IPR043136">
    <property type="entry name" value="B30.2/SPRY_sf"/>
</dbReference>
<evidence type="ECO:0000256" key="1">
    <source>
        <dbReference type="ARBA" id="ARBA00022723"/>
    </source>
</evidence>
<feature type="domain" description="RING-type" evidence="5">
    <location>
        <begin position="16"/>
        <end position="57"/>
    </location>
</feature>
<dbReference type="SMART" id="SM00589">
    <property type="entry name" value="PRY"/>
    <property type="match status" value="1"/>
</dbReference>
<reference evidence="9" key="2">
    <citation type="submission" date="2025-08" db="UniProtKB">
        <authorList>
            <consortium name="RefSeq"/>
        </authorList>
    </citation>
    <scope>IDENTIFICATION</scope>
</reference>
<evidence type="ECO:0000313" key="8">
    <source>
        <dbReference type="Proteomes" id="UP001652624"/>
    </source>
</evidence>
<dbReference type="SMART" id="SM00336">
    <property type="entry name" value="BBOX"/>
    <property type="match status" value="1"/>
</dbReference>
<name>A0A1S3AQE2_ERIEU</name>
<feature type="domain" description="B30.2/SPRY" evidence="7">
    <location>
        <begin position="279"/>
        <end position="460"/>
    </location>
</feature>
<keyword evidence="2 4" id="KW-0863">Zinc-finger</keyword>
<dbReference type="eggNOG" id="KOG2177">
    <property type="taxonomic scope" value="Eukaryota"/>
</dbReference>
<keyword evidence="3" id="KW-0862">Zinc</keyword>
<feature type="domain" description="B box-type" evidence="6">
    <location>
        <begin position="92"/>
        <end position="133"/>
    </location>
</feature>
<dbReference type="STRING" id="9365.ENSEEUP00000006385"/>
<dbReference type="InterPro" id="IPR001841">
    <property type="entry name" value="Znf_RING"/>
</dbReference>
<reference evidence="8" key="1">
    <citation type="submission" date="2025-05" db="UniProtKB">
        <authorList>
            <consortium name="RefSeq"/>
        </authorList>
    </citation>
    <scope>NUCLEOTIDE SEQUENCE [LARGE SCALE GENOMIC DNA]</scope>
</reference>
<dbReference type="Proteomes" id="UP001652624">
    <property type="component" value="Chromosome 2"/>
</dbReference>
<dbReference type="InterPro" id="IPR001870">
    <property type="entry name" value="B30.2/SPRY"/>
</dbReference>
<dbReference type="InterPro" id="IPR000315">
    <property type="entry name" value="Znf_B-box"/>
</dbReference>
<accession>A0A1S3AQE2</accession>
<dbReference type="Pfam" id="PF00622">
    <property type="entry name" value="SPRY"/>
    <property type="match status" value="1"/>
</dbReference>
<dbReference type="Pfam" id="PF15227">
    <property type="entry name" value="zf-C3HC4_4"/>
    <property type="match status" value="1"/>
</dbReference>
<dbReference type="Gene3D" id="3.30.160.60">
    <property type="entry name" value="Classic Zinc Finger"/>
    <property type="match status" value="1"/>
</dbReference>
<dbReference type="PROSITE" id="PS50188">
    <property type="entry name" value="B302_SPRY"/>
    <property type="match status" value="1"/>
</dbReference>
<evidence type="ECO:0000256" key="3">
    <source>
        <dbReference type="ARBA" id="ARBA00022833"/>
    </source>
</evidence>
<evidence type="ECO:0000259" key="5">
    <source>
        <dbReference type="PROSITE" id="PS50089"/>
    </source>
</evidence>
<dbReference type="InterPro" id="IPR006574">
    <property type="entry name" value="PRY"/>
</dbReference>
<proteinExistence type="predicted"/>
<dbReference type="GeneID" id="103128274"/>
<keyword evidence="8" id="KW-1185">Reference proteome</keyword>
<dbReference type="SUPFAM" id="SSF57850">
    <property type="entry name" value="RING/U-box"/>
    <property type="match status" value="1"/>
</dbReference>
<dbReference type="Gene3D" id="3.30.40.10">
    <property type="entry name" value="Zinc/RING finger domain, C3HC4 (zinc finger)"/>
    <property type="match status" value="1"/>
</dbReference>
<dbReference type="Gene3D" id="2.60.120.920">
    <property type="match status" value="1"/>
</dbReference>
<dbReference type="Pfam" id="PF13765">
    <property type="entry name" value="PRY"/>
    <property type="match status" value="1"/>
</dbReference>
<dbReference type="SUPFAM" id="SSF49899">
    <property type="entry name" value="Concanavalin A-like lectins/glucanases"/>
    <property type="match status" value="1"/>
</dbReference>
<dbReference type="RefSeq" id="XP_007539194.2">
    <property type="nucleotide sequence ID" value="XM_007539132.2"/>
</dbReference>
<dbReference type="InterPro" id="IPR003877">
    <property type="entry name" value="SPRY_dom"/>
</dbReference>
<dbReference type="OrthoDB" id="654191at2759"/>
<dbReference type="AlphaFoldDB" id="A0A1S3AQE2"/>
<dbReference type="InterPro" id="IPR050143">
    <property type="entry name" value="TRIM/RBCC"/>
</dbReference>
<dbReference type="PROSITE" id="PS50119">
    <property type="entry name" value="ZF_BBOX"/>
    <property type="match status" value="1"/>
</dbReference>
<evidence type="ECO:0000256" key="2">
    <source>
        <dbReference type="ARBA" id="ARBA00022771"/>
    </source>
</evidence>